<proteinExistence type="predicted"/>
<name>A0A0A6UEG7_ACTUT</name>
<keyword evidence="3" id="KW-1185">Reference proteome</keyword>
<evidence type="ECO:0000313" key="2">
    <source>
        <dbReference type="EMBL" id="KHD72694.1"/>
    </source>
</evidence>
<protein>
    <submittedName>
        <fullName evidence="2">Uncharacterized protein</fullName>
    </submittedName>
</protein>
<comment type="caution">
    <text evidence="2">The sequence shown here is derived from an EMBL/GenBank/DDBJ whole genome shotgun (WGS) entry which is preliminary data.</text>
</comment>
<reference evidence="2 3" key="1">
    <citation type="submission" date="2014-10" db="EMBL/GenBank/DDBJ databases">
        <title>Draft genome sequence of Actinoplanes utahensis NRRL 12052.</title>
        <authorList>
            <person name="Velasco-Bucheli B."/>
            <person name="del Cerro C."/>
            <person name="Hormigo D."/>
            <person name="Garcia J.L."/>
            <person name="Acebal C."/>
            <person name="Arroyo M."/>
            <person name="de la Mata I."/>
        </authorList>
    </citation>
    <scope>NUCLEOTIDE SEQUENCE [LARGE SCALE GENOMIC DNA]</scope>
    <source>
        <strain evidence="2 3">NRRL 12052</strain>
    </source>
</reference>
<feature type="transmembrane region" description="Helical" evidence="1">
    <location>
        <begin position="12"/>
        <end position="28"/>
    </location>
</feature>
<dbReference type="RefSeq" id="WP_043533402.1">
    <property type="nucleotide sequence ID" value="NZ_BAABKU010000003.1"/>
</dbReference>
<evidence type="ECO:0000313" key="3">
    <source>
        <dbReference type="Proteomes" id="UP000054537"/>
    </source>
</evidence>
<organism evidence="2 3">
    <name type="scientific">Actinoplanes utahensis</name>
    <dbReference type="NCBI Taxonomy" id="1869"/>
    <lineage>
        <taxon>Bacteria</taxon>
        <taxon>Bacillati</taxon>
        <taxon>Actinomycetota</taxon>
        <taxon>Actinomycetes</taxon>
        <taxon>Micromonosporales</taxon>
        <taxon>Micromonosporaceae</taxon>
        <taxon>Actinoplanes</taxon>
    </lineage>
</organism>
<accession>A0A0A6UEG7</accession>
<feature type="transmembrane region" description="Helical" evidence="1">
    <location>
        <begin position="34"/>
        <end position="53"/>
    </location>
</feature>
<keyword evidence="1" id="KW-0812">Transmembrane</keyword>
<evidence type="ECO:0000256" key="1">
    <source>
        <dbReference type="SAM" id="Phobius"/>
    </source>
</evidence>
<gene>
    <name evidence="2" type="ORF">MB27_40485</name>
</gene>
<sequence>MNCRRHGSKPTIALWMLVAVADVAIIMASTGLLAVLLVLSTLALLTAVGVAAARSIARPEPEPAEIVARRRA</sequence>
<dbReference type="EMBL" id="JRTT01000137">
    <property type="protein sequence ID" value="KHD72694.1"/>
    <property type="molecule type" value="Genomic_DNA"/>
</dbReference>
<dbReference type="Proteomes" id="UP000054537">
    <property type="component" value="Unassembled WGS sequence"/>
</dbReference>
<keyword evidence="1" id="KW-1133">Transmembrane helix</keyword>
<keyword evidence="1" id="KW-0472">Membrane</keyword>
<dbReference type="AlphaFoldDB" id="A0A0A6UEG7"/>